<dbReference type="AlphaFoldDB" id="A0A1I1WJ51"/>
<dbReference type="EMBL" id="FOND01000001">
    <property type="protein sequence ID" value="SFD95166.1"/>
    <property type="molecule type" value="Genomic_DNA"/>
</dbReference>
<dbReference type="Proteomes" id="UP000198589">
    <property type="component" value="Unassembled WGS sequence"/>
</dbReference>
<feature type="transmembrane region" description="Helical" evidence="2">
    <location>
        <begin position="176"/>
        <end position="194"/>
    </location>
</feature>
<feature type="transmembrane region" description="Helical" evidence="2">
    <location>
        <begin position="247"/>
        <end position="265"/>
    </location>
</feature>
<evidence type="ECO:0000313" key="5">
    <source>
        <dbReference type="Proteomes" id="UP000198589"/>
    </source>
</evidence>
<dbReference type="InterPro" id="IPR018674">
    <property type="entry name" value="DUF2142_membrane"/>
</dbReference>
<evidence type="ECO:0000256" key="2">
    <source>
        <dbReference type="SAM" id="Phobius"/>
    </source>
</evidence>
<keyword evidence="2" id="KW-0472">Membrane</keyword>
<dbReference type="Pfam" id="PF09913">
    <property type="entry name" value="DUF2142"/>
    <property type="match status" value="1"/>
</dbReference>
<feature type="signal peptide" evidence="3">
    <location>
        <begin position="1"/>
        <end position="19"/>
    </location>
</feature>
<proteinExistence type="predicted"/>
<evidence type="ECO:0000256" key="3">
    <source>
        <dbReference type="SAM" id="SignalP"/>
    </source>
</evidence>
<organism evidence="4 5">
    <name type="scientific">Blastococcus tunisiensis</name>
    <dbReference type="NCBI Taxonomy" id="1798228"/>
    <lineage>
        <taxon>Bacteria</taxon>
        <taxon>Bacillati</taxon>
        <taxon>Actinomycetota</taxon>
        <taxon>Actinomycetes</taxon>
        <taxon>Geodermatophilales</taxon>
        <taxon>Geodermatophilaceae</taxon>
        <taxon>Blastococcus</taxon>
    </lineage>
</organism>
<feature type="transmembrane region" description="Helical" evidence="2">
    <location>
        <begin position="153"/>
        <end position="170"/>
    </location>
</feature>
<evidence type="ECO:0000256" key="1">
    <source>
        <dbReference type="SAM" id="MobiDB-lite"/>
    </source>
</evidence>
<keyword evidence="5" id="KW-1185">Reference proteome</keyword>
<feature type="transmembrane region" description="Helical" evidence="2">
    <location>
        <begin position="405"/>
        <end position="424"/>
    </location>
</feature>
<keyword evidence="2" id="KW-1133">Transmembrane helix</keyword>
<accession>A0A1I1WJ51</accession>
<reference evidence="5" key="1">
    <citation type="submission" date="2016-10" db="EMBL/GenBank/DDBJ databases">
        <authorList>
            <person name="Varghese N."/>
            <person name="Submissions S."/>
        </authorList>
    </citation>
    <scope>NUCLEOTIDE SEQUENCE [LARGE SCALE GENOMIC DNA]</scope>
    <source>
        <strain evidence="5">DSM 46838</strain>
    </source>
</reference>
<feature type="transmembrane region" description="Helical" evidence="2">
    <location>
        <begin position="344"/>
        <end position="363"/>
    </location>
</feature>
<feature type="transmembrane region" description="Helical" evidence="2">
    <location>
        <begin position="375"/>
        <end position="393"/>
    </location>
</feature>
<keyword evidence="3" id="KW-0732">Signal</keyword>
<protein>
    <submittedName>
        <fullName evidence="4">Predicted membrane protein</fullName>
    </submittedName>
</protein>
<feature type="chain" id="PRO_5039462884" evidence="3">
    <location>
        <begin position="20"/>
        <end position="528"/>
    </location>
</feature>
<keyword evidence="2" id="KW-0812">Transmembrane</keyword>
<feature type="transmembrane region" description="Helical" evidence="2">
    <location>
        <begin position="318"/>
        <end position="337"/>
    </location>
</feature>
<feature type="transmembrane region" description="Helical" evidence="2">
    <location>
        <begin position="223"/>
        <end position="240"/>
    </location>
</feature>
<name>A0A1I1WJ51_9ACTN</name>
<evidence type="ECO:0000313" key="4">
    <source>
        <dbReference type="EMBL" id="SFD95166.1"/>
    </source>
</evidence>
<feature type="transmembrane region" description="Helical" evidence="2">
    <location>
        <begin position="444"/>
        <end position="471"/>
    </location>
</feature>
<feature type="region of interest" description="Disordered" evidence="1">
    <location>
        <begin position="478"/>
        <end position="528"/>
    </location>
</feature>
<feature type="transmembrane region" description="Helical" evidence="2">
    <location>
        <begin position="125"/>
        <end position="146"/>
    </location>
</feature>
<gene>
    <name evidence="4" type="ORF">SAMN05216574_101403</name>
</gene>
<feature type="transmembrane region" description="Helical" evidence="2">
    <location>
        <begin position="201"/>
        <end position="217"/>
    </location>
</feature>
<sequence length="528" mass="56262">MVRFLLVPLLAFLALGAWALASPVGASPDEDFHLSSVWCGQGISEGVCETSSEEGERLIPEPLLHAAGCFAFRSEASAECQSAWFVEESDELSSSGRGNYSGGYPPVFYYVMNVFVGDDISQSVVLMRLVNSALFVGLGTALYWLLPRERRQLLVLGTAVTLVPLGLFIVPSINPSSWAVIAGALVFPAMVGFFQCTGRRRVALGALGAVATLVAAGSRADSAVYAVLAIALAALLALRWTRRAWKLLALPLVLAVACAVSYVTSGQNEAATVGFDGTSGPVTGAAGQLAYNLLNVPELWAGAFGYWNLGWLDTRMPSIVWVVNVVAFGVVVFLGMRRSSRRKIAAFLITLAAAWLIPTYVLVQSSALVGSQVQPRYLLPLLILLAQVALFRTGDERPEFSRAQLWSLAAALSATAAISLHFNMRRYITGTDVFGANLDAGIEWWWAIPVSPMVVWALGSVSFAAALVLWVRSTPADDAPRALGSADGAADDDVSDRDGVGDPPTVPQERYQGERPMVAASAGSYRPA</sequence>
<dbReference type="STRING" id="1798228.SAMN05216574_101403"/>